<gene>
    <name evidence="1" type="ORF">DZC30_19615</name>
</gene>
<accession>A0A373F9Y5</accession>
<proteinExistence type="predicted"/>
<sequence length="69" mass="7792">MNSDIVLSERDYKRVIESRNAFASTLEALVVLGAKGLSKPEEDAERKRILAVAERQLDLYGLHQAFVFL</sequence>
<name>A0A373F9Y5_COMTE</name>
<keyword evidence="2" id="KW-1185">Reference proteome</keyword>
<evidence type="ECO:0000313" key="1">
    <source>
        <dbReference type="EMBL" id="RGE40958.1"/>
    </source>
</evidence>
<comment type="caution">
    <text evidence="1">The sequence shown here is derived from an EMBL/GenBank/DDBJ whole genome shotgun (WGS) entry which is preliminary data.</text>
</comment>
<dbReference type="EMBL" id="QURR01000032">
    <property type="protein sequence ID" value="RGE40958.1"/>
    <property type="molecule type" value="Genomic_DNA"/>
</dbReference>
<evidence type="ECO:0000313" key="2">
    <source>
        <dbReference type="Proteomes" id="UP000261948"/>
    </source>
</evidence>
<dbReference type="AlphaFoldDB" id="A0A373F9Y5"/>
<reference evidence="1 2" key="1">
    <citation type="submission" date="2018-08" db="EMBL/GenBank/DDBJ databases">
        <title>Comamonas testosteroni strain SWCO2.</title>
        <authorList>
            <person name="Jiang N."/>
            <person name="Zhang X.Z."/>
        </authorList>
    </citation>
    <scope>NUCLEOTIDE SEQUENCE [LARGE SCALE GENOMIC DNA]</scope>
    <source>
        <strain evidence="1 2">SWCO2</strain>
    </source>
</reference>
<dbReference type="Proteomes" id="UP000261948">
    <property type="component" value="Unassembled WGS sequence"/>
</dbReference>
<protein>
    <submittedName>
        <fullName evidence="1">Uncharacterized protein</fullName>
    </submittedName>
</protein>
<organism evidence="1 2">
    <name type="scientific">Comamonas testosteroni</name>
    <name type="common">Pseudomonas testosteroni</name>
    <dbReference type="NCBI Taxonomy" id="285"/>
    <lineage>
        <taxon>Bacteria</taxon>
        <taxon>Pseudomonadati</taxon>
        <taxon>Pseudomonadota</taxon>
        <taxon>Betaproteobacteria</taxon>
        <taxon>Burkholderiales</taxon>
        <taxon>Comamonadaceae</taxon>
        <taxon>Comamonas</taxon>
    </lineage>
</organism>